<keyword evidence="3" id="KW-1185">Reference proteome</keyword>
<sequence>MTTESNQAIEMTYGTEILTDGNGTENMTEPNPTGNDMDQSLPPSRPGTPQLSTASRVKSTAVKRKETDIGFVSPPTRKLSKNLRTNANPINLSNKFNGLENQEPSSNPVAGTLTGNPSATNTTKNSTTIVSDNDKKLPQ</sequence>
<dbReference type="AlphaFoldDB" id="A0A8X6SLD2"/>
<evidence type="ECO:0000313" key="3">
    <source>
        <dbReference type="Proteomes" id="UP000887159"/>
    </source>
</evidence>
<evidence type="ECO:0000313" key="2">
    <source>
        <dbReference type="EMBL" id="GFY15581.1"/>
    </source>
</evidence>
<proteinExistence type="predicted"/>
<feature type="compositionally biased region" description="Polar residues" evidence="1">
    <location>
        <begin position="82"/>
        <end position="131"/>
    </location>
</feature>
<gene>
    <name evidence="2" type="ORF">TNCV_1282291</name>
</gene>
<protein>
    <submittedName>
        <fullName evidence="2">Uncharacterized protein</fullName>
    </submittedName>
</protein>
<dbReference type="Proteomes" id="UP000887159">
    <property type="component" value="Unassembled WGS sequence"/>
</dbReference>
<name>A0A8X6SLD2_TRICX</name>
<evidence type="ECO:0000256" key="1">
    <source>
        <dbReference type="SAM" id="MobiDB-lite"/>
    </source>
</evidence>
<comment type="caution">
    <text evidence="2">The sequence shown here is derived from an EMBL/GenBank/DDBJ whole genome shotgun (WGS) entry which is preliminary data.</text>
</comment>
<accession>A0A8X6SLD2</accession>
<feature type="compositionally biased region" description="Polar residues" evidence="1">
    <location>
        <begin position="21"/>
        <end position="58"/>
    </location>
</feature>
<organism evidence="2 3">
    <name type="scientific">Trichonephila clavipes</name>
    <name type="common">Golden silk orbweaver</name>
    <name type="synonym">Nephila clavipes</name>
    <dbReference type="NCBI Taxonomy" id="2585209"/>
    <lineage>
        <taxon>Eukaryota</taxon>
        <taxon>Metazoa</taxon>
        <taxon>Ecdysozoa</taxon>
        <taxon>Arthropoda</taxon>
        <taxon>Chelicerata</taxon>
        <taxon>Arachnida</taxon>
        <taxon>Araneae</taxon>
        <taxon>Araneomorphae</taxon>
        <taxon>Entelegynae</taxon>
        <taxon>Araneoidea</taxon>
        <taxon>Nephilidae</taxon>
        <taxon>Trichonephila</taxon>
    </lineage>
</organism>
<feature type="region of interest" description="Disordered" evidence="1">
    <location>
        <begin position="1"/>
        <end position="139"/>
    </location>
</feature>
<dbReference type="EMBL" id="BMAU01021335">
    <property type="protein sequence ID" value="GFY15581.1"/>
    <property type="molecule type" value="Genomic_DNA"/>
</dbReference>
<reference evidence="2" key="1">
    <citation type="submission" date="2020-08" db="EMBL/GenBank/DDBJ databases">
        <title>Multicomponent nature underlies the extraordinary mechanical properties of spider dragline silk.</title>
        <authorList>
            <person name="Kono N."/>
            <person name="Nakamura H."/>
            <person name="Mori M."/>
            <person name="Yoshida Y."/>
            <person name="Ohtoshi R."/>
            <person name="Malay A.D."/>
            <person name="Moran D.A.P."/>
            <person name="Tomita M."/>
            <person name="Numata K."/>
            <person name="Arakawa K."/>
        </authorList>
    </citation>
    <scope>NUCLEOTIDE SEQUENCE</scope>
</reference>